<evidence type="ECO:0000256" key="1">
    <source>
        <dbReference type="SAM" id="Phobius"/>
    </source>
</evidence>
<keyword evidence="1" id="KW-0812">Transmembrane</keyword>
<dbReference type="EMBL" id="CP000885">
    <property type="protein sequence ID" value="ABX43656.1"/>
    <property type="molecule type" value="Genomic_DNA"/>
</dbReference>
<protein>
    <submittedName>
        <fullName evidence="3">Uncharacterized protein</fullName>
    </submittedName>
</protein>
<evidence type="ECO:0000313" key="3">
    <source>
        <dbReference type="EMBL" id="ABX43656.1"/>
    </source>
</evidence>
<dbReference type="KEGG" id="cpy:Cphy_3302"/>
<accession>A9KSK4</accession>
<keyword evidence="1" id="KW-1133">Transmembrane helix</keyword>
<evidence type="ECO:0000256" key="2">
    <source>
        <dbReference type="SAM" id="SignalP"/>
    </source>
</evidence>
<keyword evidence="4" id="KW-1185">Reference proteome</keyword>
<dbReference type="Proteomes" id="UP000000370">
    <property type="component" value="Chromosome"/>
</dbReference>
<keyword evidence="2" id="KW-0732">Signal</keyword>
<feature type="transmembrane region" description="Helical" evidence="1">
    <location>
        <begin position="89"/>
        <end position="107"/>
    </location>
</feature>
<proteinExistence type="predicted"/>
<feature type="signal peptide" evidence="2">
    <location>
        <begin position="1"/>
        <end position="23"/>
    </location>
</feature>
<reference evidence="4" key="1">
    <citation type="submission" date="2007-11" db="EMBL/GenBank/DDBJ databases">
        <title>Complete genome sequence of Clostridium phytofermentans ISDg.</title>
        <authorList>
            <person name="Leschine S.B."/>
            <person name="Warnick T.A."/>
            <person name="Blanchard J.L."/>
            <person name="Schnell D.J."/>
            <person name="Petit E.L."/>
            <person name="LaTouf W.G."/>
            <person name="Copeland A."/>
            <person name="Lucas S."/>
            <person name="Lapidus A."/>
            <person name="Barry K."/>
            <person name="Glavina del Rio T."/>
            <person name="Dalin E."/>
            <person name="Tice H."/>
            <person name="Pitluck S."/>
            <person name="Kiss H."/>
            <person name="Brettin T."/>
            <person name="Bruce D."/>
            <person name="Detter J.C."/>
            <person name="Han C."/>
            <person name="Kuske C."/>
            <person name="Schmutz J."/>
            <person name="Larimer F."/>
            <person name="Land M."/>
            <person name="Hauser L."/>
            <person name="Kyrpides N."/>
            <person name="Kim E.A."/>
            <person name="Richardson P."/>
        </authorList>
    </citation>
    <scope>NUCLEOTIDE SEQUENCE [LARGE SCALE GENOMIC DNA]</scope>
    <source>
        <strain evidence="4">ATCC 700394 / DSM 18823 / ISDg</strain>
    </source>
</reference>
<evidence type="ECO:0000313" key="4">
    <source>
        <dbReference type="Proteomes" id="UP000000370"/>
    </source>
</evidence>
<keyword evidence="1" id="KW-0472">Membrane</keyword>
<name>A9KSK4_LACP7</name>
<feature type="chain" id="PRO_5038563559" evidence="2">
    <location>
        <begin position="24"/>
        <end position="116"/>
    </location>
</feature>
<sequence precursor="true">MKKVIFMLMIMLCLSASVHPMEAFGIIPTYSEESDKRIDNVTVLQSVVFDTFLIKSETLPKEQANKPIEENPKQEGQANTEEAPAKVDIIYILLVIIGFMLLGAFMLHAKEKRKDL</sequence>
<organism evidence="3 4">
    <name type="scientific">Lachnoclostridium phytofermentans (strain ATCC 700394 / DSM 18823 / ISDg)</name>
    <name type="common">Clostridium phytofermentans</name>
    <dbReference type="NCBI Taxonomy" id="357809"/>
    <lineage>
        <taxon>Bacteria</taxon>
        <taxon>Bacillati</taxon>
        <taxon>Bacillota</taxon>
        <taxon>Clostridia</taxon>
        <taxon>Lachnospirales</taxon>
        <taxon>Lachnospiraceae</taxon>
    </lineage>
</organism>
<dbReference type="AlphaFoldDB" id="A9KSK4"/>
<gene>
    <name evidence="3" type="ordered locus">Cphy_3302</name>
</gene>
<dbReference type="OrthoDB" id="9887363at2"/>
<dbReference type="RefSeq" id="WP_012201305.1">
    <property type="nucleotide sequence ID" value="NC_010001.1"/>
</dbReference>
<dbReference type="HOGENOM" id="CLU_2092565_0_0_9"/>